<accession>A0AC61PQD4</accession>
<protein>
    <submittedName>
        <fullName evidence="1">Uncharacterized protein</fullName>
    </submittedName>
</protein>
<dbReference type="EMBL" id="FWXZ01000009">
    <property type="protein sequence ID" value="SMC91410.1"/>
    <property type="molecule type" value="Genomic_DNA"/>
</dbReference>
<sequence>MKRKLYAELIILILLALCAVSACGAAESDTPEEPDYLQIAVDVVREQYPGIDPMDETEYCLFDIAGLSDRSIEFTTKSIQHGGISVDVSTDGKVLKMNVDLEGPSCDNLFDRYWKIHGFFGYWSQDLWVQLDRDKEGLEAGTIDGKVLQATHFPEETSVKIGHEEAQQLAVKATGKPETEVNTCVLVDASPHPVWIMRLLITCDLLIGIDAETGETVFTEEYYVDETPVYAMYSMPETRYEFERKFSGAAPSPTPQPDGKPWFWGMDYVPRDIWEQAEAFMTANRIDPDDSNKLAEEWDRAFGIIDFWPQEYQAFYSLFVNSERIPDIPDPDYLLFPDPEKIPQKEIEAAALRAVLSLADTKTIKDREDRLKASSTLYSDSRRPDREGEKYGKPVWWVWFHEYDEKQQDWSSIAAYAILDEDGNVLTAGLGEI</sequence>
<keyword evidence="2" id="KW-1185">Reference proteome</keyword>
<organism evidence="1 2">
    <name type="scientific">Aristaeella lactis</name>
    <dbReference type="NCBI Taxonomy" id="3046383"/>
    <lineage>
        <taxon>Bacteria</taxon>
        <taxon>Bacillati</taxon>
        <taxon>Bacillota</taxon>
        <taxon>Clostridia</taxon>
        <taxon>Eubacteriales</taxon>
        <taxon>Aristaeellaceae</taxon>
        <taxon>Aristaeella</taxon>
    </lineage>
</organism>
<evidence type="ECO:0000313" key="2">
    <source>
        <dbReference type="Proteomes" id="UP000192328"/>
    </source>
</evidence>
<proteinExistence type="predicted"/>
<name>A0AC61PQD4_9FIRM</name>
<dbReference type="Proteomes" id="UP000192328">
    <property type="component" value="Unassembled WGS sequence"/>
</dbReference>
<evidence type="ECO:0000313" key="1">
    <source>
        <dbReference type="EMBL" id="SMC91410.1"/>
    </source>
</evidence>
<comment type="caution">
    <text evidence="1">The sequence shown here is derived from an EMBL/GenBank/DDBJ whole genome shotgun (WGS) entry which is preliminary data.</text>
</comment>
<gene>
    <name evidence="1" type="ORF">SAMN06297397_3122</name>
</gene>
<reference evidence="1" key="1">
    <citation type="submission" date="2017-04" db="EMBL/GenBank/DDBJ databases">
        <authorList>
            <person name="Varghese N."/>
            <person name="Submissions S."/>
        </authorList>
    </citation>
    <scope>NUCLEOTIDE SEQUENCE</scope>
    <source>
        <strain evidence="1">WTE2008</strain>
    </source>
</reference>